<sequence>MSLLPPLSGSDPRAPAGACEEPGARARAAVRRLSAAMLSVAPLASVLDAPVRAAATWSGAAPNGRPTRGERGAEIQALLDRLADAVAAPRVLLHRDDAPLSAFELIVSDRLALASLLELPPEVLRAMPREVDEIAKDPRARGAEAVLARSEIASWDGSRLRVYVDGPGDRKAVVLVPACGMPIGLCEPWMRRLAQDFRVVTWESRGLFGAMGTAEEFDARAHDVEAQARDLLAVMDHVGVERAHAAALCGGAVIALAAAGMAPERISSMSLWHGDYELGQDAPKTQHQRDVQTLMAMAGRGRAQAAGLQKMFRRPSVLAKVRADMAHHVMYPYASGELLYRYGRLNGTIMEHDCRPLLHRAGQPTLVVTSHDDATAHPEGSRYVAGKLPRAELHVGEHGDHLSLFEAGSRLGDLAAGFIASEAN</sequence>
<dbReference type="InterPro" id="IPR000073">
    <property type="entry name" value="AB_hydrolase_1"/>
</dbReference>
<organism evidence="3 4">
    <name type="scientific">Sorangium cellulosum</name>
    <name type="common">Polyangium cellulosum</name>
    <dbReference type="NCBI Taxonomy" id="56"/>
    <lineage>
        <taxon>Bacteria</taxon>
        <taxon>Pseudomonadati</taxon>
        <taxon>Myxococcota</taxon>
        <taxon>Polyangia</taxon>
        <taxon>Polyangiales</taxon>
        <taxon>Polyangiaceae</taxon>
        <taxon>Sorangium</taxon>
    </lineage>
</organism>
<evidence type="ECO:0000256" key="1">
    <source>
        <dbReference type="SAM" id="MobiDB-lite"/>
    </source>
</evidence>
<dbReference type="InterPro" id="IPR050471">
    <property type="entry name" value="AB_hydrolase"/>
</dbReference>
<proteinExistence type="predicted"/>
<gene>
    <name evidence="3" type="ORF">SOCEGT47_016720</name>
</gene>
<evidence type="ECO:0000313" key="3">
    <source>
        <dbReference type="EMBL" id="AUX21193.1"/>
    </source>
</evidence>
<dbReference type="PANTHER" id="PTHR43433:SF5">
    <property type="entry name" value="AB HYDROLASE-1 DOMAIN-CONTAINING PROTEIN"/>
    <property type="match status" value="1"/>
</dbReference>
<keyword evidence="3" id="KW-0378">Hydrolase</keyword>
<feature type="region of interest" description="Disordered" evidence="1">
    <location>
        <begin position="1"/>
        <end position="21"/>
    </location>
</feature>
<evidence type="ECO:0000259" key="2">
    <source>
        <dbReference type="Pfam" id="PF00561"/>
    </source>
</evidence>
<dbReference type="AlphaFoldDB" id="A0A4P2PXH8"/>
<feature type="domain" description="AB hydrolase-1" evidence="2">
    <location>
        <begin position="172"/>
        <end position="406"/>
    </location>
</feature>
<dbReference type="SUPFAM" id="SSF53474">
    <property type="entry name" value="alpha/beta-Hydrolases"/>
    <property type="match status" value="1"/>
</dbReference>
<dbReference type="GO" id="GO:0016787">
    <property type="term" value="F:hydrolase activity"/>
    <property type="evidence" value="ECO:0007669"/>
    <property type="project" value="UniProtKB-KW"/>
</dbReference>
<protein>
    <submittedName>
        <fullName evidence="3">Alpha/beta hydrolase</fullName>
    </submittedName>
</protein>
<dbReference type="Gene3D" id="3.40.50.1820">
    <property type="entry name" value="alpha/beta hydrolase"/>
    <property type="match status" value="1"/>
</dbReference>
<dbReference type="EMBL" id="CP012670">
    <property type="protein sequence ID" value="AUX21193.1"/>
    <property type="molecule type" value="Genomic_DNA"/>
</dbReference>
<evidence type="ECO:0000313" key="4">
    <source>
        <dbReference type="Proteomes" id="UP000295781"/>
    </source>
</evidence>
<accession>A0A4P2PXH8</accession>
<name>A0A4P2PXH8_SORCE</name>
<dbReference type="Pfam" id="PF00561">
    <property type="entry name" value="Abhydrolase_1"/>
    <property type="match status" value="1"/>
</dbReference>
<dbReference type="Proteomes" id="UP000295781">
    <property type="component" value="Chromosome"/>
</dbReference>
<dbReference type="InterPro" id="IPR029058">
    <property type="entry name" value="AB_hydrolase_fold"/>
</dbReference>
<reference evidence="3 4" key="1">
    <citation type="submission" date="2015-09" db="EMBL/GenBank/DDBJ databases">
        <title>Sorangium comparison.</title>
        <authorList>
            <person name="Zaburannyi N."/>
            <person name="Bunk B."/>
            <person name="Overmann J."/>
            <person name="Mueller R."/>
        </authorList>
    </citation>
    <scope>NUCLEOTIDE SEQUENCE [LARGE SCALE GENOMIC DNA]</scope>
    <source>
        <strain evidence="3 4">So ceGT47</strain>
    </source>
</reference>
<dbReference type="PANTHER" id="PTHR43433">
    <property type="entry name" value="HYDROLASE, ALPHA/BETA FOLD FAMILY PROTEIN"/>
    <property type="match status" value="1"/>
</dbReference>